<dbReference type="RefSeq" id="WP_163297818.1">
    <property type="nucleotide sequence ID" value="NZ_JAAGRR010000012.1"/>
</dbReference>
<dbReference type="InterPro" id="IPR036869">
    <property type="entry name" value="J_dom_sf"/>
</dbReference>
<evidence type="ECO:0000313" key="2">
    <source>
        <dbReference type="EMBL" id="NDY41664.1"/>
    </source>
</evidence>
<keyword evidence="3" id="KW-1185">Reference proteome</keyword>
<dbReference type="SUPFAM" id="SSF160246">
    <property type="entry name" value="EspE N-terminal domain-like"/>
    <property type="match status" value="1"/>
</dbReference>
<feature type="region of interest" description="Disordered" evidence="1">
    <location>
        <begin position="83"/>
        <end position="104"/>
    </location>
</feature>
<reference evidence="2 3" key="1">
    <citation type="submission" date="2020-02" db="EMBL/GenBank/DDBJ databases">
        <title>Comparative genomics of sulfur disproportionating microorganisms.</title>
        <authorList>
            <person name="Ward L.M."/>
            <person name="Bertran E."/>
            <person name="Johnston D.T."/>
        </authorList>
    </citation>
    <scope>NUCLEOTIDE SEQUENCE [LARGE SCALE GENOMIC DNA]</scope>
    <source>
        <strain evidence="2 3">DSM 100025</strain>
    </source>
</reference>
<comment type="caution">
    <text evidence="2">The sequence shown here is derived from an EMBL/GenBank/DDBJ whole genome shotgun (WGS) entry which is preliminary data.</text>
</comment>
<dbReference type="AlphaFoldDB" id="A0A6N9TPJ9"/>
<dbReference type="Gene3D" id="1.10.287.110">
    <property type="entry name" value="DnaJ domain"/>
    <property type="match status" value="1"/>
</dbReference>
<dbReference type="EMBL" id="JAAGRR010000012">
    <property type="protein sequence ID" value="NDY41664.1"/>
    <property type="molecule type" value="Genomic_DNA"/>
</dbReference>
<proteinExistence type="predicted"/>
<protein>
    <submittedName>
        <fullName evidence="2">J domain-containing protein</fullName>
    </submittedName>
</protein>
<evidence type="ECO:0000256" key="1">
    <source>
        <dbReference type="SAM" id="MobiDB-lite"/>
    </source>
</evidence>
<dbReference type="CDD" id="cd06257">
    <property type="entry name" value="DnaJ"/>
    <property type="match status" value="1"/>
</dbReference>
<feature type="region of interest" description="Disordered" evidence="1">
    <location>
        <begin position="223"/>
        <end position="247"/>
    </location>
</feature>
<dbReference type="InterPro" id="IPR001623">
    <property type="entry name" value="DnaJ_domain"/>
</dbReference>
<gene>
    <name evidence="2" type="ORF">G3N55_02195</name>
</gene>
<organism evidence="2 3">
    <name type="scientific">Dissulfurirhabdus thermomarina</name>
    <dbReference type="NCBI Taxonomy" id="1765737"/>
    <lineage>
        <taxon>Bacteria</taxon>
        <taxon>Deltaproteobacteria</taxon>
        <taxon>Dissulfurirhabdaceae</taxon>
        <taxon>Dissulfurirhabdus</taxon>
    </lineage>
</organism>
<accession>A0A6N9TPJ9</accession>
<dbReference type="InterPro" id="IPR037257">
    <property type="entry name" value="T2SS_E_N_sf"/>
</dbReference>
<dbReference type="Proteomes" id="UP000469346">
    <property type="component" value="Unassembled WGS sequence"/>
</dbReference>
<evidence type="ECO:0000313" key="3">
    <source>
        <dbReference type="Proteomes" id="UP000469346"/>
    </source>
</evidence>
<dbReference type="SUPFAM" id="SSF46565">
    <property type="entry name" value="Chaperone J-domain"/>
    <property type="match status" value="1"/>
</dbReference>
<sequence length="247" mass="27084">MRQTAGWPTQAQALRACRVLFGPEVRLSPEFLRLLSPEGLKAAYRRMVLRHHPDRSGGGAAAFLQVREAYTLLDAYLTGGNGNGRGLRRPRGGSTGGGRAAGLFHRGPVPRRPLPLGLYLYYRGRVPYEAVLEALAWQALRRPRIGELAAARGWLTAAQVARVLRAARAGGRFGERAVTLGLLARAQVQRLLAEQQARQPPIGTYFVERRLLARDELEALARDQRRHNRGLRTGGPGPPGEAWSGPP</sequence>
<name>A0A6N9TPJ9_DISTH</name>